<evidence type="ECO:0000313" key="4">
    <source>
        <dbReference type="Proteomes" id="UP001151760"/>
    </source>
</evidence>
<accession>A0ABQ5HP97</accession>
<reference evidence="3" key="2">
    <citation type="submission" date="2022-01" db="EMBL/GenBank/DDBJ databases">
        <authorList>
            <person name="Yamashiro T."/>
            <person name="Shiraishi A."/>
            <person name="Satake H."/>
            <person name="Nakayama K."/>
        </authorList>
    </citation>
    <scope>NUCLEOTIDE SEQUENCE</scope>
</reference>
<dbReference type="InterPro" id="IPR036875">
    <property type="entry name" value="Znf_CCHC_sf"/>
</dbReference>
<comment type="caution">
    <text evidence="3">The sequence shown here is derived from an EMBL/GenBank/DDBJ whole genome shotgun (WGS) entry which is preliminary data.</text>
</comment>
<dbReference type="SMART" id="SM00343">
    <property type="entry name" value="ZnF_C2HC"/>
    <property type="match status" value="1"/>
</dbReference>
<dbReference type="GO" id="GO:0003964">
    <property type="term" value="F:RNA-directed DNA polymerase activity"/>
    <property type="evidence" value="ECO:0007669"/>
    <property type="project" value="UniProtKB-KW"/>
</dbReference>
<feature type="domain" description="CCHC-type" evidence="2">
    <location>
        <begin position="9"/>
        <end position="24"/>
    </location>
</feature>
<dbReference type="Gene3D" id="3.30.70.270">
    <property type="match status" value="2"/>
</dbReference>
<keyword evidence="3" id="KW-0695">RNA-directed DNA polymerase</keyword>
<evidence type="ECO:0000259" key="2">
    <source>
        <dbReference type="PROSITE" id="PS50158"/>
    </source>
</evidence>
<proteinExistence type="predicted"/>
<dbReference type="InterPro" id="IPR043502">
    <property type="entry name" value="DNA/RNA_pol_sf"/>
</dbReference>
<reference evidence="3" key="1">
    <citation type="journal article" date="2022" name="Int. J. Mol. Sci.">
        <title>Draft Genome of Tanacetum Coccineum: Genomic Comparison of Closely Related Tanacetum-Family Plants.</title>
        <authorList>
            <person name="Yamashiro T."/>
            <person name="Shiraishi A."/>
            <person name="Nakayama K."/>
            <person name="Satake H."/>
        </authorList>
    </citation>
    <scope>NUCLEOTIDE SEQUENCE</scope>
</reference>
<dbReference type="Proteomes" id="UP001151760">
    <property type="component" value="Unassembled WGS sequence"/>
</dbReference>
<dbReference type="InterPro" id="IPR001878">
    <property type="entry name" value="Znf_CCHC"/>
</dbReference>
<dbReference type="Pfam" id="PF00098">
    <property type="entry name" value="zf-CCHC"/>
    <property type="match status" value="1"/>
</dbReference>
<dbReference type="SUPFAM" id="SSF56672">
    <property type="entry name" value="DNA/RNA polymerases"/>
    <property type="match status" value="1"/>
</dbReference>
<evidence type="ECO:0000313" key="3">
    <source>
        <dbReference type="EMBL" id="GJT88973.1"/>
    </source>
</evidence>
<keyword evidence="1" id="KW-0862">Zinc</keyword>
<dbReference type="PANTHER" id="PTHR37984">
    <property type="entry name" value="PROTEIN CBG26694"/>
    <property type="match status" value="1"/>
</dbReference>
<dbReference type="InterPro" id="IPR050951">
    <property type="entry name" value="Retrovirus_Pol_polyprotein"/>
</dbReference>
<sequence>MTSTGLGSCYECGNTGHIKKNCPKLKNCGNGNENGIAQGRAYALGGRDDTPDFNVITVDVIVFLAHITHRGDKGQVRRGKRIEDVTIRGTLFGWHHQNERDWQNNFQELFDKGFLRHNSSPGECPVCLSRRRIGSFWITDSSIVNLKQANGKDRIPLTRIDDLFDHFKGLFECLLKYSTYESGYHQLRVRGERHPQDRGFLGYMIDSKGIHVDPAKIKSIKDWASPKSPTEIRQFLGLAGYYRRFIEGFYKIAKSMTKLTQKNVKFNWGEKEETAFQLIKQKLCSAPILALPKDQKTLLFIVKLRIKDWVLCLCNTRRL</sequence>
<dbReference type="SUPFAM" id="SSF57756">
    <property type="entry name" value="Retrovirus zinc finger-like domains"/>
    <property type="match status" value="1"/>
</dbReference>
<dbReference type="Gene3D" id="4.10.60.10">
    <property type="entry name" value="Zinc finger, CCHC-type"/>
    <property type="match status" value="1"/>
</dbReference>
<dbReference type="PROSITE" id="PS50158">
    <property type="entry name" value="ZF_CCHC"/>
    <property type="match status" value="1"/>
</dbReference>
<protein>
    <submittedName>
        <fullName evidence="3">Reverse transcriptase domain-containing protein</fullName>
    </submittedName>
</protein>
<organism evidence="3 4">
    <name type="scientific">Tanacetum coccineum</name>
    <dbReference type="NCBI Taxonomy" id="301880"/>
    <lineage>
        <taxon>Eukaryota</taxon>
        <taxon>Viridiplantae</taxon>
        <taxon>Streptophyta</taxon>
        <taxon>Embryophyta</taxon>
        <taxon>Tracheophyta</taxon>
        <taxon>Spermatophyta</taxon>
        <taxon>Magnoliopsida</taxon>
        <taxon>eudicotyledons</taxon>
        <taxon>Gunneridae</taxon>
        <taxon>Pentapetalae</taxon>
        <taxon>asterids</taxon>
        <taxon>campanulids</taxon>
        <taxon>Asterales</taxon>
        <taxon>Asteraceae</taxon>
        <taxon>Asteroideae</taxon>
        <taxon>Anthemideae</taxon>
        <taxon>Anthemidinae</taxon>
        <taxon>Tanacetum</taxon>
    </lineage>
</organism>
<evidence type="ECO:0000256" key="1">
    <source>
        <dbReference type="PROSITE-ProRule" id="PRU00047"/>
    </source>
</evidence>
<keyword evidence="1" id="KW-0479">Metal-binding</keyword>
<keyword evidence="4" id="KW-1185">Reference proteome</keyword>
<name>A0ABQ5HP97_9ASTR</name>
<dbReference type="EMBL" id="BQNB010019781">
    <property type="protein sequence ID" value="GJT88973.1"/>
    <property type="molecule type" value="Genomic_DNA"/>
</dbReference>
<dbReference type="PANTHER" id="PTHR37984:SF5">
    <property type="entry name" value="PROTEIN NYNRIN-LIKE"/>
    <property type="match status" value="1"/>
</dbReference>
<keyword evidence="3" id="KW-0808">Transferase</keyword>
<dbReference type="InterPro" id="IPR043128">
    <property type="entry name" value="Rev_trsase/Diguanyl_cyclase"/>
</dbReference>
<gene>
    <name evidence="3" type="ORF">Tco_1070690</name>
</gene>
<keyword evidence="1" id="KW-0863">Zinc-finger</keyword>
<keyword evidence="3" id="KW-0548">Nucleotidyltransferase</keyword>
<dbReference type="Gene3D" id="3.10.10.10">
    <property type="entry name" value="HIV Type 1 Reverse Transcriptase, subunit A, domain 1"/>
    <property type="match status" value="1"/>
</dbReference>